<comment type="caution">
    <text evidence="2">The sequence shown here is derived from an EMBL/GenBank/DDBJ whole genome shotgun (WGS) entry which is preliminary data.</text>
</comment>
<dbReference type="OrthoDB" id="2658103at2759"/>
<organism evidence="2 3">
    <name type="scientific">Hypsizygus marmoreus</name>
    <name type="common">White beech mushroom</name>
    <name type="synonym">Agaricus marmoreus</name>
    <dbReference type="NCBI Taxonomy" id="39966"/>
    <lineage>
        <taxon>Eukaryota</taxon>
        <taxon>Fungi</taxon>
        <taxon>Dikarya</taxon>
        <taxon>Basidiomycota</taxon>
        <taxon>Agaricomycotina</taxon>
        <taxon>Agaricomycetes</taxon>
        <taxon>Agaricomycetidae</taxon>
        <taxon>Agaricales</taxon>
        <taxon>Tricholomatineae</taxon>
        <taxon>Lyophyllaceae</taxon>
        <taxon>Hypsizygus</taxon>
    </lineage>
</organism>
<evidence type="ECO:0000256" key="1">
    <source>
        <dbReference type="SAM" id="MobiDB-lite"/>
    </source>
</evidence>
<dbReference type="EMBL" id="LUEZ02000029">
    <property type="protein sequence ID" value="RDB26549.1"/>
    <property type="molecule type" value="Genomic_DNA"/>
</dbReference>
<gene>
    <name evidence="2" type="ORF">Hypma_005597</name>
</gene>
<proteinExistence type="predicted"/>
<reference evidence="2" key="1">
    <citation type="submission" date="2018-04" db="EMBL/GenBank/DDBJ databases">
        <title>Whole genome sequencing of Hypsizygus marmoreus.</title>
        <authorList>
            <person name="Choi I.-G."/>
            <person name="Min B."/>
            <person name="Kim J.-G."/>
            <person name="Kim S."/>
            <person name="Oh Y.-L."/>
            <person name="Kong W.-S."/>
            <person name="Park H."/>
            <person name="Jeong J."/>
            <person name="Song E.-S."/>
        </authorList>
    </citation>
    <scope>NUCLEOTIDE SEQUENCE [LARGE SCALE GENOMIC DNA]</scope>
    <source>
        <strain evidence="2">51987-8</strain>
    </source>
</reference>
<feature type="compositionally biased region" description="Polar residues" evidence="1">
    <location>
        <begin position="24"/>
        <end position="39"/>
    </location>
</feature>
<name>A0A369JW35_HYPMA</name>
<feature type="region of interest" description="Disordered" evidence="1">
    <location>
        <begin position="21"/>
        <end position="77"/>
    </location>
</feature>
<evidence type="ECO:0000313" key="2">
    <source>
        <dbReference type="EMBL" id="RDB26549.1"/>
    </source>
</evidence>
<sequence length="208" mass="23822">MKHAVAFYLVSTMRKTKRARITSVELTSGDEPTQSQNTGKGKKPAQELPKLTPEQRVPKPTFDGRPHSGLADTGRSEEVRFQETLEQAQRRVQNFVRYADKIRVPLRLRDLVRDMDVKGMKAKLEKVCLEELGDEAPSRAFSAKYYDLDDKPLFFYLGVRWKDGKQCGSKVLELVDQYKSSTEKDLDLGVRNNRELVYDGFHGDILII</sequence>
<dbReference type="InParanoid" id="A0A369JW35"/>
<protein>
    <submittedName>
        <fullName evidence="2">Uncharacterized protein</fullName>
    </submittedName>
</protein>
<keyword evidence="3" id="KW-1185">Reference proteome</keyword>
<dbReference type="Proteomes" id="UP000076154">
    <property type="component" value="Unassembled WGS sequence"/>
</dbReference>
<evidence type="ECO:0000313" key="3">
    <source>
        <dbReference type="Proteomes" id="UP000076154"/>
    </source>
</evidence>
<dbReference type="AlphaFoldDB" id="A0A369JW35"/>
<accession>A0A369JW35</accession>